<dbReference type="InterPro" id="IPR011050">
    <property type="entry name" value="Pectin_lyase_fold/virulence"/>
</dbReference>
<dbReference type="InterPro" id="IPR000070">
    <property type="entry name" value="Pectinesterase_cat"/>
</dbReference>
<keyword evidence="2" id="KW-0378">Hydrolase</keyword>
<dbReference type="InterPro" id="IPR012334">
    <property type="entry name" value="Pectin_lyas_fold"/>
</dbReference>
<keyword evidence="6" id="KW-0732">Signal</keyword>
<evidence type="ECO:0000256" key="4">
    <source>
        <dbReference type="ARBA" id="ARBA00023239"/>
    </source>
</evidence>
<sequence length="686" mass="72399">MSLRRFLGAATAVVLLSSLASAPATAAPPLQASGAATSPVQAPAVQAASVLAPAVLAPFSLSEGNGPLWKQTPDGFASLPGNGLAGTTGGQAGRIVTASTIAQLQEYASAAEPLVIFISGSLTADQYVKIPVAANKSFIGTGAGAEVVNAGFKLINVSNVIFRNFTVRDSYIPGDWDGKRPDNDRDGIQLDTSHHVWVDHMKFERMGDGLIDTRKDSDYLTYSWNVFADNNKALGVGWTANAVTKMTIHHNWIRNTTQRNFSLDNTAAAHVYNNYLQDVGQYGMMGRNNAKVVLEGNYFTAVQDPIVAKDPATQVVNRDNIFDSTRGRKDNVGAAFDPAAYYSYTLDSAAAVPGIVSAGAGPRENNAPNKTTNITVALDGTGDFGSLQAAIGSIPAGSTQPRTITVKPGTYREVVNVWADRPNLTIQGATANPADVVITYDLPANSAKFFGGTWGAVGSATLTVAAPGTTVRNLTVENAYDEAANGGSQALAVRSVADKVVFDGTRFLGNQDTYLADTTGRDATARTYLKNCYIEGDVDFLYGRGTAVFDGCTIHSLDRGNDTNNGYIVAPSTKNSNPYGFLIVNSTLTSDAAPGTVSLGRPWFASSDPDAHPMAVIRDSVLGNHIAVQGWADMSGHAWTEGRFAEYRNTGPGAYVNEFHAQLSEADAAKFTVDAFLGDWNPAGHG</sequence>
<protein>
    <submittedName>
        <fullName evidence="8">Pectinesterase</fullName>
    </submittedName>
</protein>
<reference evidence="9" key="1">
    <citation type="submission" date="2016-10" db="EMBL/GenBank/DDBJ databases">
        <authorList>
            <person name="Varghese N."/>
            <person name="Submissions S."/>
        </authorList>
    </citation>
    <scope>NUCLEOTIDE SEQUENCE [LARGE SCALE GENOMIC DNA]</scope>
    <source>
        <strain evidence="9">IMMIB L-1606</strain>
    </source>
</reference>
<dbReference type="Gene3D" id="2.160.20.10">
    <property type="entry name" value="Single-stranded right-handed beta-helix, Pectin lyase-like"/>
    <property type="match status" value="2"/>
</dbReference>
<dbReference type="GO" id="GO:0009279">
    <property type="term" value="C:cell outer membrane"/>
    <property type="evidence" value="ECO:0007669"/>
    <property type="project" value="TreeGrafter"/>
</dbReference>
<keyword evidence="5" id="KW-0624">Polysaccharide degradation</keyword>
<proteinExistence type="inferred from homology"/>
<feature type="signal peptide" evidence="6">
    <location>
        <begin position="1"/>
        <end position="26"/>
    </location>
</feature>
<dbReference type="EMBL" id="LT629779">
    <property type="protein sequence ID" value="SDS75124.1"/>
    <property type="molecule type" value="Genomic_DNA"/>
</dbReference>
<dbReference type="Pfam" id="PF00544">
    <property type="entry name" value="Pectate_lyase_4"/>
    <property type="match status" value="1"/>
</dbReference>
<dbReference type="PANTHER" id="PTHR31321:SF57">
    <property type="entry name" value="PECTINESTERASE 53-RELATED"/>
    <property type="match status" value="1"/>
</dbReference>
<dbReference type="GO" id="GO:0030599">
    <property type="term" value="F:pectinesterase activity"/>
    <property type="evidence" value="ECO:0007669"/>
    <property type="project" value="InterPro"/>
</dbReference>
<feature type="domain" description="Pectate lyase" evidence="7">
    <location>
        <begin position="91"/>
        <end position="305"/>
    </location>
</feature>
<dbReference type="Proteomes" id="UP000198751">
    <property type="component" value="Chromosome I"/>
</dbReference>
<gene>
    <name evidence="8" type="ORF">SAMN04489743_0766</name>
</gene>
<dbReference type="InterPro" id="IPR002022">
    <property type="entry name" value="Pec_lyase"/>
</dbReference>
<dbReference type="SMART" id="SM00656">
    <property type="entry name" value="Amb_all"/>
    <property type="match status" value="1"/>
</dbReference>
<evidence type="ECO:0000313" key="8">
    <source>
        <dbReference type="EMBL" id="SDS75124.1"/>
    </source>
</evidence>
<dbReference type="GO" id="GO:0016829">
    <property type="term" value="F:lyase activity"/>
    <property type="evidence" value="ECO:0007669"/>
    <property type="project" value="UniProtKB-KW"/>
</dbReference>
<dbReference type="SUPFAM" id="SSF51126">
    <property type="entry name" value="Pectin lyase-like"/>
    <property type="match status" value="2"/>
</dbReference>
<evidence type="ECO:0000256" key="2">
    <source>
        <dbReference type="ARBA" id="ARBA00022801"/>
    </source>
</evidence>
<evidence type="ECO:0000256" key="5">
    <source>
        <dbReference type="RuleBase" id="RU361173"/>
    </source>
</evidence>
<dbReference type="OrthoDB" id="112037at2"/>
<comment type="similarity">
    <text evidence="5">Belongs to the polysaccharide lyase 1 family.</text>
</comment>
<comment type="subcellular location">
    <subcellularLocation>
        <location evidence="5">Secreted</location>
    </subcellularLocation>
</comment>
<comment type="similarity">
    <text evidence="1">Belongs to the pectinesterase family.</text>
</comment>
<dbReference type="GO" id="GO:0042545">
    <property type="term" value="P:cell wall modification"/>
    <property type="evidence" value="ECO:0007669"/>
    <property type="project" value="InterPro"/>
</dbReference>
<evidence type="ECO:0000256" key="3">
    <source>
        <dbReference type="ARBA" id="ARBA00023085"/>
    </source>
</evidence>
<dbReference type="GO" id="GO:0005576">
    <property type="term" value="C:extracellular region"/>
    <property type="evidence" value="ECO:0007669"/>
    <property type="project" value="UniProtKB-SubCell"/>
</dbReference>
<keyword evidence="4 5" id="KW-0456">Lyase</keyword>
<dbReference type="AlphaFoldDB" id="A0A1H1URB6"/>
<evidence type="ECO:0000256" key="6">
    <source>
        <dbReference type="SAM" id="SignalP"/>
    </source>
</evidence>
<evidence type="ECO:0000256" key="1">
    <source>
        <dbReference type="ARBA" id="ARBA00008891"/>
    </source>
</evidence>
<dbReference type="GO" id="GO:0000272">
    <property type="term" value="P:polysaccharide catabolic process"/>
    <property type="evidence" value="ECO:0007669"/>
    <property type="project" value="UniProtKB-KW"/>
</dbReference>
<dbReference type="SMART" id="SM00710">
    <property type="entry name" value="PbH1"/>
    <property type="match status" value="5"/>
</dbReference>
<accession>A0A1H1URB6</accession>
<organism evidence="8 9">
    <name type="scientific">Pseudarthrobacter equi</name>
    <dbReference type="NCBI Taxonomy" id="728066"/>
    <lineage>
        <taxon>Bacteria</taxon>
        <taxon>Bacillati</taxon>
        <taxon>Actinomycetota</taxon>
        <taxon>Actinomycetes</taxon>
        <taxon>Micrococcales</taxon>
        <taxon>Micrococcaceae</taxon>
        <taxon>Pseudarthrobacter</taxon>
    </lineage>
</organism>
<name>A0A1H1URB6_9MICC</name>
<dbReference type="PANTHER" id="PTHR31321">
    <property type="entry name" value="ACYL-COA THIOESTER HYDROLASE YBHC-RELATED"/>
    <property type="match status" value="1"/>
</dbReference>
<dbReference type="Pfam" id="PF01095">
    <property type="entry name" value="Pectinesterase"/>
    <property type="match status" value="1"/>
</dbReference>
<keyword evidence="9" id="KW-1185">Reference proteome</keyword>
<keyword evidence="5" id="KW-0964">Secreted</keyword>
<evidence type="ECO:0000259" key="7">
    <source>
        <dbReference type="SMART" id="SM00656"/>
    </source>
</evidence>
<keyword evidence="3" id="KW-0063">Aspartyl esterase</keyword>
<evidence type="ECO:0000313" key="9">
    <source>
        <dbReference type="Proteomes" id="UP000198751"/>
    </source>
</evidence>
<keyword evidence="5" id="KW-0119">Carbohydrate metabolism</keyword>
<dbReference type="InterPro" id="IPR006626">
    <property type="entry name" value="PbH1"/>
</dbReference>
<dbReference type="RefSeq" id="WP_091717706.1">
    <property type="nucleotide sequence ID" value="NZ_LT629779.1"/>
</dbReference>
<feature type="chain" id="PRO_5009262556" evidence="6">
    <location>
        <begin position="27"/>
        <end position="686"/>
    </location>
</feature>